<dbReference type="SMART" id="SM00824">
    <property type="entry name" value="PKS_TE"/>
    <property type="match status" value="1"/>
</dbReference>
<dbReference type="Proteomes" id="UP000193040">
    <property type="component" value="Unassembled WGS sequence"/>
</dbReference>
<keyword evidence="8" id="KW-1185">Reference proteome</keyword>
<organism evidence="7 8">
    <name type="scientific">Mycobacterium simiae</name>
    <name type="common">Mycobacterium habana</name>
    <dbReference type="NCBI Taxonomy" id="1784"/>
    <lineage>
        <taxon>Bacteria</taxon>
        <taxon>Bacillati</taxon>
        <taxon>Actinomycetota</taxon>
        <taxon>Actinomycetes</taxon>
        <taxon>Mycobacteriales</taxon>
        <taxon>Mycobacteriaceae</taxon>
        <taxon>Mycobacterium</taxon>
        <taxon>Mycobacterium simiae complex</taxon>
    </lineage>
</organism>
<evidence type="ECO:0000256" key="5">
    <source>
        <dbReference type="ARBA" id="ARBA00024293"/>
    </source>
</evidence>
<comment type="catalytic activity">
    <reaction evidence="5">
        <text>a fatty acyl-CoA + H2O = a fatty acid + CoA + H(+)</text>
        <dbReference type="Rhea" id="RHEA:16781"/>
        <dbReference type="ChEBI" id="CHEBI:15377"/>
        <dbReference type="ChEBI" id="CHEBI:15378"/>
        <dbReference type="ChEBI" id="CHEBI:28868"/>
        <dbReference type="ChEBI" id="CHEBI:57287"/>
        <dbReference type="ChEBI" id="CHEBI:77636"/>
    </reaction>
</comment>
<dbReference type="PANTHER" id="PTHR11487:SF0">
    <property type="entry name" value="S-ACYL FATTY ACID SYNTHASE THIOESTERASE, MEDIUM CHAIN"/>
    <property type="match status" value="1"/>
</dbReference>
<evidence type="ECO:0000256" key="4">
    <source>
        <dbReference type="ARBA" id="ARBA00023026"/>
    </source>
</evidence>
<dbReference type="GO" id="GO:0016787">
    <property type="term" value="F:hydrolase activity"/>
    <property type="evidence" value="ECO:0007669"/>
    <property type="project" value="UniProtKB-KW"/>
</dbReference>
<comment type="similarity">
    <text evidence="1">Belongs to the thioesterase family.</text>
</comment>
<evidence type="ECO:0000259" key="6">
    <source>
        <dbReference type="SMART" id="SM00824"/>
    </source>
</evidence>
<comment type="caution">
    <text evidence="7">The sequence shown here is derived from an EMBL/GenBank/DDBJ whole genome shotgun (WGS) entry which is preliminary data.</text>
</comment>
<dbReference type="SUPFAM" id="SSF53474">
    <property type="entry name" value="alpha/beta-Hydrolases"/>
    <property type="match status" value="1"/>
</dbReference>
<dbReference type="PANTHER" id="PTHR11487">
    <property type="entry name" value="THIOESTERASE"/>
    <property type="match status" value="1"/>
</dbReference>
<keyword evidence="3" id="KW-0378">Hydrolase</keyword>
<dbReference type="InterPro" id="IPR029058">
    <property type="entry name" value="AB_hydrolase_fold"/>
</dbReference>
<keyword evidence="4" id="KW-0843">Virulence</keyword>
<dbReference type="Gene3D" id="3.40.50.1820">
    <property type="entry name" value="alpha/beta hydrolase"/>
    <property type="match status" value="1"/>
</dbReference>
<dbReference type="GO" id="GO:0008610">
    <property type="term" value="P:lipid biosynthetic process"/>
    <property type="evidence" value="ECO:0007669"/>
    <property type="project" value="TreeGrafter"/>
</dbReference>
<dbReference type="InterPro" id="IPR001031">
    <property type="entry name" value="Thioesterase"/>
</dbReference>
<evidence type="ECO:0000256" key="3">
    <source>
        <dbReference type="ARBA" id="ARBA00022801"/>
    </source>
</evidence>
<evidence type="ECO:0000256" key="2">
    <source>
        <dbReference type="ARBA" id="ARBA00015007"/>
    </source>
</evidence>
<dbReference type="EMBL" id="MZZM01000022">
    <property type="protein sequence ID" value="ORJ58826.1"/>
    <property type="molecule type" value="Genomic_DNA"/>
</dbReference>
<dbReference type="AlphaFoldDB" id="A0A1X0Y131"/>
<proteinExistence type="inferred from homology"/>
<accession>A0A1X0Y131</accession>
<sequence>MPVVGTTWLRALRGVPGARVVMVCFPAAGGSAGAYRPLAQQLSPGIAVYAVQYPGRQDRLDARPVTDLIELADHVTADVLSWGEAPTLVLFGHSMGATVAFEVVRRLRRKGREPIRLFVSGRVSPDAAHSARLHEGPDSDLLADLERLVNDPSSVAVLRAEPELAGLVLSSLRADYRAVETYVFEPGERLSCPISVLLGDADPTVTVEQAQGWRAHTDGEFEVTTFSGRHFYLDERLAEVAAHLVARVG</sequence>
<protein>
    <recommendedName>
        <fullName evidence="2">Thioesterase TesA</fullName>
    </recommendedName>
</protein>
<gene>
    <name evidence="7" type="ORF">B5M45_16895</name>
</gene>
<evidence type="ECO:0000256" key="1">
    <source>
        <dbReference type="ARBA" id="ARBA00007169"/>
    </source>
</evidence>
<feature type="domain" description="Thioesterase TesA-like" evidence="6">
    <location>
        <begin position="23"/>
        <end position="244"/>
    </location>
</feature>
<reference evidence="7 8" key="1">
    <citation type="submission" date="2017-03" db="EMBL/GenBank/DDBJ databases">
        <title>Genomic insights into Mycobacterium simiae human colonization.</title>
        <authorList>
            <person name="Steffani J.L."/>
            <person name="Brunck M.E."/>
            <person name="Cruz E."/>
            <person name="Montiel R."/>
            <person name="Barona F."/>
        </authorList>
    </citation>
    <scope>NUCLEOTIDE SEQUENCE [LARGE SCALE GENOMIC DNA]</scope>
    <source>
        <strain evidence="7 8">MsiGto</strain>
    </source>
</reference>
<evidence type="ECO:0000313" key="8">
    <source>
        <dbReference type="Proteomes" id="UP000193040"/>
    </source>
</evidence>
<dbReference type="Pfam" id="PF00975">
    <property type="entry name" value="Thioesterase"/>
    <property type="match status" value="1"/>
</dbReference>
<dbReference type="InterPro" id="IPR020802">
    <property type="entry name" value="TesA-like"/>
</dbReference>
<dbReference type="RefSeq" id="WP_084951834.1">
    <property type="nucleotide sequence ID" value="NZ_MZZM01000022.1"/>
</dbReference>
<evidence type="ECO:0000313" key="7">
    <source>
        <dbReference type="EMBL" id="ORJ58826.1"/>
    </source>
</evidence>
<name>A0A1X0Y131_MYCSI</name>
<dbReference type="InterPro" id="IPR012223">
    <property type="entry name" value="TEII"/>
</dbReference>